<dbReference type="Proteomes" id="UP001162030">
    <property type="component" value="Chromosome"/>
</dbReference>
<gene>
    <name evidence="1" type="ORF">MSZNOR_3269</name>
</gene>
<reference evidence="1 2" key="1">
    <citation type="submission" date="2023-03" db="EMBL/GenBank/DDBJ databases">
        <authorList>
            <person name="Pearce D."/>
        </authorList>
    </citation>
    <scope>NUCLEOTIDE SEQUENCE [LARGE SCALE GENOMIC DNA]</scope>
    <source>
        <strain evidence="1">Msz</strain>
    </source>
</reference>
<evidence type="ECO:0000313" key="1">
    <source>
        <dbReference type="EMBL" id="CAI8892255.1"/>
    </source>
</evidence>
<protein>
    <recommendedName>
        <fullName evidence="3">50S ribosomal protein L25</fullName>
    </recommendedName>
</protein>
<keyword evidence="2" id="KW-1185">Reference proteome</keyword>
<evidence type="ECO:0000313" key="2">
    <source>
        <dbReference type="Proteomes" id="UP001162030"/>
    </source>
</evidence>
<dbReference type="EMBL" id="OX458333">
    <property type="protein sequence ID" value="CAI8892255.1"/>
    <property type="molecule type" value="Genomic_DNA"/>
</dbReference>
<proteinExistence type="predicted"/>
<evidence type="ECO:0008006" key="3">
    <source>
        <dbReference type="Google" id="ProtNLM"/>
    </source>
</evidence>
<name>A0ABM9I4T1_9GAMM</name>
<accession>A0ABM9I4T1</accession>
<organism evidence="1 2">
    <name type="scientific">Methylocaldum szegediense</name>
    <dbReference type="NCBI Taxonomy" id="73780"/>
    <lineage>
        <taxon>Bacteria</taxon>
        <taxon>Pseudomonadati</taxon>
        <taxon>Pseudomonadota</taxon>
        <taxon>Gammaproteobacteria</taxon>
        <taxon>Methylococcales</taxon>
        <taxon>Methylococcaceae</taxon>
        <taxon>Methylocaldum</taxon>
    </lineage>
</organism>
<sequence>MTSAPLRRKLKEQALVYRIDAGKFPGVLYGRASQGTVGPLDVAACFRISRACRDRFNPQ</sequence>